<name>A0ACC0HVJ5_9ERIC</name>
<proteinExistence type="predicted"/>
<protein>
    <submittedName>
        <fullName evidence="1">Uncharacterized protein</fullName>
    </submittedName>
</protein>
<reference evidence="1 2" key="1">
    <citation type="journal article" date="2022" name="Plant J.">
        <title>Chromosome-level genome of Camellia lanceoleosa provides a valuable resource for understanding genome evolution and self-incompatibility.</title>
        <authorList>
            <person name="Gong W."/>
            <person name="Xiao S."/>
            <person name="Wang L."/>
            <person name="Liao Z."/>
            <person name="Chang Y."/>
            <person name="Mo W."/>
            <person name="Hu G."/>
            <person name="Li W."/>
            <person name="Zhao G."/>
            <person name="Zhu H."/>
            <person name="Hu X."/>
            <person name="Ji K."/>
            <person name="Xiang X."/>
            <person name="Song Q."/>
            <person name="Yuan D."/>
            <person name="Jin S."/>
            <person name="Zhang L."/>
        </authorList>
    </citation>
    <scope>NUCLEOTIDE SEQUENCE [LARGE SCALE GENOMIC DNA]</scope>
    <source>
        <strain evidence="1">SQ_2022a</strain>
    </source>
</reference>
<comment type="caution">
    <text evidence="1">The sequence shown here is derived from an EMBL/GenBank/DDBJ whole genome shotgun (WGS) entry which is preliminary data.</text>
</comment>
<gene>
    <name evidence="1" type="ORF">LOK49_LG04G02397</name>
</gene>
<sequence length="494" mass="54944">MISPINDSNKENPHLVNAAPAKIELIDVSLAEELSVICQKIERLRLDREKTEKMSKERHLVMETNLKEMVKRGEVQKLLQIEHQRINLAELKAQMVKKLGPEVSKQYFYFLNRFLSLKLSKVEFNKLCVRIVGRENIPLHNQFIRSILKNACSAEVPPLTHEKEVLKSVKAVGNKEPTRDGHKQSVSNPSYLSNGDILQLSPRKVRTGTRDRKPLDCPSSFAPNGKTNFVSQQSSTEHDGNSTVVLENGVSTPHDIRRPVQHHQGPMERAENEGEVSHYHSDNLPIIKGLPDGSVSAHSKDLAEELSFEDRKGGYVRSLLRAPLGVPSCPASVGGAYRMMPLASSSTCVSSFNIGGLLDSTALREHMEQIAATQGLEGVTMDCANLLNNGLDAYLKGLIGSCVELVGARSGHEPTKSSMNKHQTHLKLVNGVRPGHHLHPMQSSNRPMEGVQERKSECPLSLLDFRVAMELKPQQLGEDWPLQLEKICTRAFDE</sequence>
<organism evidence="1 2">
    <name type="scientific">Camellia lanceoleosa</name>
    <dbReference type="NCBI Taxonomy" id="1840588"/>
    <lineage>
        <taxon>Eukaryota</taxon>
        <taxon>Viridiplantae</taxon>
        <taxon>Streptophyta</taxon>
        <taxon>Embryophyta</taxon>
        <taxon>Tracheophyta</taxon>
        <taxon>Spermatophyta</taxon>
        <taxon>Magnoliopsida</taxon>
        <taxon>eudicotyledons</taxon>
        <taxon>Gunneridae</taxon>
        <taxon>Pentapetalae</taxon>
        <taxon>asterids</taxon>
        <taxon>Ericales</taxon>
        <taxon>Theaceae</taxon>
        <taxon>Camellia</taxon>
    </lineage>
</organism>
<evidence type="ECO:0000313" key="2">
    <source>
        <dbReference type="Proteomes" id="UP001060215"/>
    </source>
</evidence>
<evidence type="ECO:0000313" key="1">
    <source>
        <dbReference type="EMBL" id="KAI8017089.1"/>
    </source>
</evidence>
<keyword evidence="2" id="KW-1185">Reference proteome</keyword>
<dbReference type="Proteomes" id="UP001060215">
    <property type="component" value="Chromosome 2"/>
</dbReference>
<accession>A0ACC0HVJ5</accession>
<dbReference type="EMBL" id="CM045759">
    <property type="protein sequence ID" value="KAI8017089.1"/>
    <property type="molecule type" value="Genomic_DNA"/>
</dbReference>